<evidence type="ECO:0000313" key="2">
    <source>
        <dbReference type="Proteomes" id="UP000323506"/>
    </source>
</evidence>
<keyword evidence="2" id="KW-1185">Reference proteome</keyword>
<dbReference type="EMBL" id="CM017701">
    <property type="protein sequence ID" value="TYG82346.1"/>
    <property type="molecule type" value="Genomic_DNA"/>
</dbReference>
<name>A0A5D2DMQ5_GOSDA</name>
<proteinExistence type="predicted"/>
<protein>
    <submittedName>
        <fullName evidence="1">Uncharacterized protein</fullName>
    </submittedName>
</protein>
<dbReference type="Proteomes" id="UP000323506">
    <property type="component" value="Chromosome D01"/>
</dbReference>
<gene>
    <name evidence="1" type="ORF">ES288_D01G080600v1</name>
</gene>
<accession>A0A5D2DMQ5</accession>
<reference evidence="1 2" key="1">
    <citation type="submission" date="2019-06" db="EMBL/GenBank/DDBJ databases">
        <title>WGS assembly of Gossypium darwinii.</title>
        <authorList>
            <person name="Chen Z.J."/>
            <person name="Sreedasyam A."/>
            <person name="Ando A."/>
            <person name="Song Q."/>
            <person name="De L."/>
            <person name="Hulse-Kemp A."/>
            <person name="Ding M."/>
            <person name="Ye W."/>
            <person name="Kirkbride R."/>
            <person name="Jenkins J."/>
            <person name="Plott C."/>
            <person name="Lovell J."/>
            <person name="Lin Y.-M."/>
            <person name="Vaughn R."/>
            <person name="Liu B."/>
            <person name="Li W."/>
            <person name="Simpson S."/>
            <person name="Scheffler B."/>
            <person name="Saski C."/>
            <person name="Grover C."/>
            <person name="Hu G."/>
            <person name="Conover J."/>
            <person name="Carlson J."/>
            <person name="Shu S."/>
            <person name="Boston L."/>
            <person name="Williams M."/>
            <person name="Peterson D."/>
            <person name="Mcgee K."/>
            <person name="Jones D."/>
            <person name="Wendel J."/>
            <person name="Stelly D."/>
            <person name="Grimwood J."/>
            <person name="Schmutz J."/>
        </authorList>
    </citation>
    <scope>NUCLEOTIDE SEQUENCE [LARGE SCALE GENOMIC DNA]</scope>
    <source>
        <strain evidence="1">1808015.09</strain>
    </source>
</reference>
<dbReference type="AlphaFoldDB" id="A0A5D2DMQ5"/>
<evidence type="ECO:0000313" key="1">
    <source>
        <dbReference type="EMBL" id="TYG82346.1"/>
    </source>
</evidence>
<sequence length="66" mass="7094">MGISIVPAKVHTGRKTCVVCDVRMRRETCGGGVRGTTVIARPKDLGAAHLGFFFFAENVYVVDLLG</sequence>
<organism evidence="1 2">
    <name type="scientific">Gossypium darwinii</name>
    <name type="common">Darwin's cotton</name>
    <name type="synonym">Gossypium barbadense var. darwinii</name>
    <dbReference type="NCBI Taxonomy" id="34276"/>
    <lineage>
        <taxon>Eukaryota</taxon>
        <taxon>Viridiplantae</taxon>
        <taxon>Streptophyta</taxon>
        <taxon>Embryophyta</taxon>
        <taxon>Tracheophyta</taxon>
        <taxon>Spermatophyta</taxon>
        <taxon>Magnoliopsida</taxon>
        <taxon>eudicotyledons</taxon>
        <taxon>Gunneridae</taxon>
        <taxon>Pentapetalae</taxon>
        <taxon>rosids</taxon>
        <taxon>malvids</taxon>
        <taxon>Malvales</taxon>
        <taxon>Malvaceae</taxon>
        <taxon>Malvoideae</taxon>
        <taxon>Gossypium</taxon>
    </lineage>
</organism>